<evidence type="ECO:0000313" key="1">
    <source>
        <dbReference type="EMBL" id="VBB69321.1"/>
    </source>
</evidence>
<dbReference type="EMBL" id="LR026963">
    <property type="protein sequence ID" value="VBB69321.1"/>
    <property type="molecule type" value="Genomic_DNA"/>
</dbReference>
<dbReference type="AlphaFoldDB" id="A0A484H748"/>
<reference evidence="1" key="1">
    <citation type="submission" date="2018-10" db="EMBL/GenBank/DDBJ databases">
        <authorList>
            <person name="Gruber-Vodicka H."/>
            <person name="Jaeckle O."/>
        </authorList>
    </citation>
    <scope>NUCLEOTIDE SEQUENCE</scope>
</reference>
<proteinExistence type="predicted"/>
<name>A0A484H748_9ZZZZ</name>
<accession>A0A484H748</accession>
<sequence length="52" mass="6176">MEAQTWQSTASPFSNEMWITGLQTTEEELEIRSDLKELPEKPHKTFKLRRLL</sequence>
<organism evidence="1">
    <name type="scientific">invertebrate metagenome</name>
    <dbReference type="NCBI Taxonomy" id="1711999"/>
    <lineage>
        <taxon>unclassified sequences</taxon>
        <taxon>metagenomes</taxon>
        <taxon>organismal metagenomes</taxon>
    </lineage>
</organism>
<protein>
    <submittedName>
        <fullName evidence="1">Uncharacterized protein</fullName>
    </submittedName>
</protein>
<gene>
    <name evidence="1" type="ORF">RIEGSTA812A_PEG_794</name>
</gene>